<dbReference type="Gene3D" id="3.40.50.720">
    <property type="entry name" value="NAD(P)-binding Rossmann-like Domain"/>
    <property type="match status" value="1"/>
</dbReference>
<dbReference type="PANTHER" id="PTHR43677">
    <property type="entry name" value="SHORT-CHAIN DEHYDROGENASE/REDUCTASE"/>
    <property type="match status" value="1"/>
</dbReference>
<dbReference type="SUPFAM" id="SSF50129">
    <property type="entry name" value="GroES-like"/>
    <property type="match status" value="1"/>
</dbReference>
<dbReference type="Gene3D" id="3.90.180.10">
    <property type="entry name" value="Medium-chain alcohol dehydrogenases, catalytic domain"/>
    <property type="match status" value="1"/>
</dbReference>
<dbReference type="Proteomes" id="UP000199310">
    <property type="component" value="Unassembled WGS sequence"/>
</dbReference>
<name>A0A1I0SBW9_9BACT</name>
<dbReference type="EMBL" id="FOJG01000002">
    <property type="protein sequence ID" value="SEW54284.1"/>
    <property type="molecule type" value="Genomic_DNA"/>
</dbReference>
<dbReference type="PANTHER" id="PTHR43677:SF11">
    <property type="entry name" value="ZINC-CONTAINING ALCOHOL DEHYDROGENASE"/>
    <property type="match status" value="1"/>
</dbReference>
<gene>
    <name evidence="2" type="ORF">SAMN04488122_5987</name>
</gene>
<dbReference type="STRING" id="29529.SAMN04488122_5987"/>
<dbReference type="AlphaFoldDB" id="A0A1I0SBW9"/>
<evidence type="ECO:0000313" key="2">
    <source>
        <dbReference type="EMBL" id="SEW54284.1"/>
    </source>
</evidence>
<evidence type="ECO:0000313" key="3">
    <source>
        <dbReference type="Proteomes" id="UP000199310"/>
    </source>
</evidence>
<keyword evidence="3" id="KW-1185">Reference proteome</keyword>
<dbReference type="InterPro" id="IPR020843">
    <property type="entry name" value="ER"/>
</dbReference>
<dbReference type="GO" id="GO:0016491">
    <property type="term" value="F:oxidoreductase activity"/>
    <property type="evidence" value="ECO:0007669"/>
    <property type="project" value="InterPro"/>
</dbReference>
<protein>
    <submittedName>
        <fullName evidence="2">NADPH2:quinone reductase</fullName>
    </submittedName>
</protein>
<dbReference type="SMART" id="SM00829">
    <property type="entry name" value="PKS_ER"/>
    <property type="match status" value="1"/>
</dbReference>
<dbReference type="InterPro" id="IPR036291">
    <property type="entry name" value="NAD(P)-bd_dom_sf"/>
</dbReference>
<sequence>MKAAIVTPPAGIPQYGFFEDPVAGENEQLIRVKAAAIHPVAKSVAAGRHYSAAEGAHPFIAGVDGVGTLADGTRVYFGGMRKPYGTMAELSIVSQGFSAPLPAGISDTTAAAIFNPAMSSWLALTHRAQLQPGETVLILGATGVAGKLAVQVAKLLGAGKVIAAGRNQTALDQLYALGADECISLEQSPEALIKAFATQPYDVVIDYLWGAPVTALITAITGKSMTKEAPRTRLVQVGAMAGDPISLPSAALRSSRLEIMGSGGGSVSMEAIFASFPAIMEHAAAGRLTIEAIEMPLEEVSAAWTRETNGGRIVLVPGVSS</sequence>
<dbReference type="InterPro" id="IPR013149">
    <property type="entry name" value="ADH-like_C"/>
</dbReference>
<dbReference type="InterPro" id="IPR051397">
    <property type="entry name" value="Zn-ADH-like_protein"/>
</dbReference>
<reference evidence="3" key="1">
    <citation type="submission" date="2016-10" db="EMBL/GenBank/DDBJ databases">
        <authorList>
            <person name="Varghese N."/>
            <person name="Submissions S."/>
        </authorList>
    </citation>
    <scope>NUCLEOTIDE SEQUENCE [LARGE SCALE GENOMIC DNA]</scope>
    <source>
        <strain evidence="3">DSM 3695</strain>
    </source>
</reference>
<accession>A0A1I0SBW9</accession>
<organism evidence="2 3">
    <name type="scientific">Chitinophaga arvensicola</name>
    <dbReference type="NCBI Taxonomy" id="29529"/>
    <lineage>
        <taxon>Bacteria</taxon>
        <taxon>Pseudomonadati</taxon>
        <taxon>Bacteroidota</taxon>
        <taxon>Chitinophagia</taxon>
        <taxon>Chitinophagales</taxon>
        <taxon>Chitinophagaceae</taxon>
        <taxon>Chitinophaga</taxon>
    </lineage>
</organism>
<dbReference type="RefSeq" id="WP_089901946.1">
    <property type="nucleotide sequence ID" value="NZ_FOJG01000002.1"/>
</dbReference>
<feature type="domain" description="Enoyl reductase (ER)" evidence="1">
    <location>
        <begin position="16"/>
        <end position="315"/>
    </location>
</feature>
<dbReference type="InterPro" id="IPR011032">
    <property type="entry name" value="GroES-like_sf"/>
</dbReference>
<dbReference type="SUPFAM" id="SSF51735">
    <property type="entry name" value="NAD(P)-binding Rossmann-fold domains"/>
    <property type="match status" value="1"/>
</dbReference>
<dbReference type="Pfam" id="PF00107">
    <property type="entry name" value="ADH_zinc_N"/>
    <property type="match status" value="1"/>
</dbReference>
<evidence type="ECO:0000259" key="1">
    <source>
        <dbReference type="SMART" id="SM00829"/>
    </source>
</evidence>
<dbReference type="OrthoDB" id="9787435at2"/>
<proteinExistence type="predicted"/>